<evidence type="ECO:0000256" key="10">
    <source>
        <dbReference type="SAM" id="Phobius"/>
    </source>
</evidence>
<feature type="transmembrane region" description="Helical" evidence="10">
    <location>
        <begin position="135"/>
        <end position="156"/>
    </location>
</feature>
<dbReference type="InterPro" id="IPR001851">
    <property type="entry name" value="ABC_transp_permease"/>
</dbReference>
<evidence type="ECO:0000256" key="3">
    <source>
        <dbReference type="ARBA" id="ARBA00022475"/>
    </source>
</evidence>
<gene>
    <name evidence="11" type="ORF">ENP73_02030</name>
</gene>
<accession>A0A7C2GEN5</accession>
<feature type="transmembrane region" description="Helical" evidence="10">
    <location>
        <begin position="188"/>
        <end position="208"/>
    </location>
</feature>
<organism evidence="11">
    <name type="scientific">Thermus islandicus</name>
    <dbReference type="NCBI Taxonomy" id="540988"/>
    <lineage>
        <taxon>Bacteria</taxon>
        <taxon>Thermotogati</taxon>
        <taxon>Deinococcota</taxon>
        <taxon>Deinococci</taxon>
        <taxon>Thermales</taxon>
        <taxon>Thermaceae</taxon>
        <taxon>Thermus</taxon>
    </lineage>
</organism>
<keyword evidence="3" id="KW-1003">Cell membrane</keyword>
<proteinExistence type="inferred from homology"/>
<dbReference type="EMBL" id="DSKL01000085">
    <property type="protein sequence ID" value="HEH81791.1"/>
    <property type="molecule type" value="Genomic_DNA"/>
</dbReference>
<comment type="similarity">
    <text evidence="9">Belongs to the binding-protein-dependent transport system permease family. LivHM subfamily.</text>
</comment>
<feature type="transmembrane region" description="Helical" evidence="10">
    <location>
        <begin position="264"/>
        <end position="282"/>
    </location>
</feature>
<dbReference type="InterPro" id="IPR052157">
    <property type="entry name" value="BCAA_transport_permease"/>
</dbReference>
<evidence type="ECO:0000256" key="6">
    <source>
        <dbReference type="ARBA" id="ARBA00022970"/>
    </source>
</evidence>
<dbReference type="GO" id="GO:0015808">
    <property type="term" value="P:L-alanine transport"/>
    <property type="evidence" value="ECO:0007669"/>
    <property type="project" value="TreeGrafter"/>
</dbReference>
<dbReference type="GO" id="GO:0005886">
    <property type="term" value="C:plasma membrane"/>
    <property type="evidence" value="ECO:0007669"/>
    <property type="project" value="UniProtKB-SubCell"/>
</dbReference>
<evidence type="ECO:0000256" key="4">
    <source>
        <dbReference type="ARBA" id="ARBA00022519"/>
    </source>
</evidence>
<dbReference type="GO" id="GO:0005304">
    <property type="term" value="F:L-valine transmembrane transporter activity"/>
    <property type="evidence" value="ECO:0007669"/>
    <property type="project" value="TreeGrafter"/>
</dbReference>
<evidence type="ECO:0000313" key="11">
    <source>
        <dbReference type="EMBL" id="HEH81791.1"/>
    </source>
</evidence>
<comment type="caution">
    <text evidence="11">The sequence shown here is derived from an EMBL/GenBank/DDBJ whole genome shotgun (WGS) entry which is preliminary data.</text>
</comment>
<keyword evidence="7 10" id="KW-1133">Transmembrane helix</keyword>
<evidence type="ECO:0000256" key="9">
    <source>
        <dbReference type="ARBA" id="ARBA00037998"/>
    </source>
</evidence>
<dbReference type="PANTHER" id="PTHR11795">
    <property type="entry name" value="BRANCHED-CHAIN AMINO ACID TRANSPORT SYSTEM PERMEASE PROTEIN LIVH"/>
    <property type="match status" value="1"/>
</dbReference>
<keyword evidence="2" id="KW-0813">Transport</keyword>
<keyword evidence="5 10" id="KW-0812">Transmembrane</keyword>
<dbReference type="Pfam" id="PF02653">
    <property type="entry name" value="BPD_transp_2"/>
    <property type="match status" value="1"/>
</dbReference>
<comment type="subcellular location">
    <subcellularLocation>
        <location evidence="1">Cell membrane</location>
        <topology evidence="1">Multi-pass membrane protein</topology>
    </subcellularLocation>
</comment>
<feature type="transmembrane region" description="Helical" evidence="10">
    <location>
        <begin position="95"/>
        <end position="115"/>
    </location>
</feature>
<keyword evidence="8 10" id="KW-0472">Membrane</keyword>
<evidence type="ECO:0000256" key="2">
    <source>
        <dbReference type="ARBA" id="ARBA00022448"/>
    </source>
</evidence>
<evidence type="ECO:0000256" key="7">
    <source>
        <dbReference type="ARBA" id="ARBA00022989"/>
    </source>
</evidence>
<evidence type="ECO:0000256" key="8">
    <source>
        <dbReference type="ARBA" id="ARBA00023136"/>
    </source>
</evidence>
<dbReference type="CDD" id="cd06582">
    <property type="entry name" value="TM_PBP1_LivH_like"/>
    <property type="match status" value="1"/>
</dbReference>
<dbReference type="PANTHER" id="PTHR11795:SF371">
    <property type="entry name" value="HIGH-AFFINITY BRANCHED-CHAIN AMINO ACID TRANSPORT SYSTEM PERMEASE PROTEIN LIVH"/>
    <property type="match status" value="1"/>
</dbReference>
<name>A0A7C2GEN5_9DEIN</name>
<dbReference type="GO" id="GO:1903806">
    <property type="term" value="P:L-isoleucine import across plasma membrane"/>
    <property type="evidence" value="ECO:0007669"/>
    <property type="project" value="TreeGrafter"/>
</dbReference>
<keyword evidence="4" id="KW-0997">Cell inner membrane</keyword>
<feature type="transmembrane region" description="Helical" evidence="10">
    <location>
        <begin position="62"/>
        <end position="83"/>
    </location>
</feature>
<protein>
    <submittedName>
        <fullName evidence="11">Branched-chain amino acid ABC transporter permease</fullName>
    </submittedName>
</protein>
<dbReference type="GO" id="GO:0015188">
    <property type="term" value="F:L-isoleucine transmembrane transporter activity"/>
    <property type="evidence" value="ECO:0007669"/>
    <property type="project" value="TreeGrafter"/>
</dbReference>
<sequence length="287" mass="29840">MDLFTLTALLGDGLAVGSIYALTALGLTLVYGLLRVLHVAHAGVYAVGAYAGWWAFQKTGSFGLALGTGAVAGALLGLFLEAWFYRPLLSRPPHVALIGSIGLFLAVGDLLRILFGPYQQSLPALAPAPVVGMLTAPQLVVVGATAVLLLGVYFVVEQTRLGLGWRAMAQDTLTAAALGVDLPLMSRLAFLAASLLAGLAGVLVGAYYNQVYPTMGAVLAYKGLAIVVLGGLGNLWGTVAAALLLGLLESLAVAYLGHRFPPEGVAFVALILVLLFRPQGLFSRARR</sequence>
<dbReference type="GO" id="GO:0015190">
    <property type="term" value="F:L-leucine transmembrane transporter activity"/>
    <property type="evidence" value="ECO:0007669"/>
    <property type="project" value="TreeGrafter"/>
</dbReference>
<dbReference type="GO" id="GO:0042941">
    <property type="term" value="P:D-alanine transmembrane transport"/>
    <property type="evidence" value="ECO:0007669"/>
    <property type="project" value="TreeGrafter"/>
</dbReference>
<keyword evidence="6" id="KW-0029">Amino-acid transport</keyword>
<dbReference type="AlphaFoldDB" id="A0A7C2GEN5"/>
<evidence type="ECO:0000256" key="5">
    <source>
        <dbReference type="ARBA" id="ARBA00022692"/>
    </source>
</evidence>
<feature type="transmembrane region" description="Helical" evidence="10">
    <location>
        <begin position="36"/>
        <end position="56"/>
    </location>
</feature>
<reference evidence="11" key="1">
    <citation type="journal article" date="2020" name="mSystems">
        <title>Genome- and Community-Level Interaction Insights into Carbon Utilization and Element Cycling Functions of Hydrothermarchaeota in Hydrothermal Sediment.</title>
        <authorList>
            <person name="Zhou Z."/>
            <person name="Liu Y."/>
            <person name="Xu W."/>
            <person name="Pan J."/>
            <person name="Luo Z.H."/>
            <person name="Li M."/>
        </authorList>
    </citation>
    <scope>NUCLEOTIDE SEQUENCE [LARGE SCALE GENOMIC DNA]</scope>
    <source>
        <strain evidence="11">SpSt-246</strain>
    </source>
</reference>
<dbReference type="GO" id="GO:0015192">
    <property type="term" value="F:L-phenylalanine transmembrane transporter activity"/>
    <property type="evidence" value="ECO:0007669"/>
    <property type="project" value="TreeGrafter"/>
</dbReference>
<feature type="transmembrane region" description="Helical" evidence="10">
    <location>
        <begin position="6"/>
        <end position="29"/>
    </location>
</feature>
<evidence type="ECO:0000256" key="1">
    <source>
        <dbReference type="ARBA" id="ARBA00004651"/>
    </source>
</evidence>